<dbReference type="InterPro" id="IPR020846">
    <property type="entry name" value="MFS_dom"/>
</dbReference>
<dbReference type="InterPro" id="IPR036259">
    <property type="entry name" value="MFS_trans_sf"/>
</dbReference>
<dbReference type="PANTHER" id="PTHR48020">
    <property type="entry name" value="PROTON MYO-INOSITOL COTRANSPORTER"/>
    <property type="match status" value="1"/>
</dbReference>
<keyword evidence="4 9" id="KW-0812">Transmembrane</keyword>
<feature type="region of interest" description="Disordered" evidence="8">
    <location>
        <begin position="1"/>
        <end position="65"/>
    </location>
</feature>
<dbReference type="InterPro" id="IPR003663">
    <property type="entry name" value="Sugar/inositol_transpt"/>
</dbReference>
<dbReference type="PROSITE" id="PS50850">
    <property type="entry name" value="MFS"/>
    <property type="match status" value="1"/>
</dbReference>
<name>A0ABZ1CZU5_9TREE</name>
<feature type="domain" description="Major facilitator superfamily (MFS) profile" evidence="10">
    <location>
        <begin position="148"/>
        <end position="595"/>
    </location>
</feature>
<dbReference type="PROSITE" id="PS00216">
    <property type="entry name" value="SUGAR_TRANSPORT_1"/>
    <property type="match status" value="1"/>
</dbReference>
<evidence type="ECO:0000256" key="8">
    <source>
        <dbReference type="SAM" id="MobiDB-lite"/>
    </source>
</evidence>
<dbReference type="SUPFAM" id="SSF103473">
    <property type="entry name" value="MFS general substrate transporter"/>
    <property type="match status" value="1"/>
</dbReference>
<dbReference type="RefSeq" id="XP_062792026.1">
    <property type="nucleotide sequence ID" value="XM_062935975.1"/>
</dbReference>
<dbReference type="InterPro" id="IPR005829">
    <property type="entry name" value="Sugar_transporter_CS"/>
</dbReference>
<accession>A0ABZ1CZU5</accession>
<dbReference type="Gene3D" id="1.20.1250.20">
    <property type="entry name" value="MFS general substrate transporter like domains"/>
    <property type="match status" value="1"/>
</dbReference>
<keyword evidence="3" id="KW-0813">Transport</keyword>
<dbReference type="PRINTS" id="PR00171">
    <property type="entry name" value="SUGRTRNSPORT"/>
</dbReference>
<gene>
    <name evidence="11" type="ORF">IL334_004253</name>
</gene>
<proteinExistence type="inferred from homology"/>
<feature type="transmembrane region" description="Helical" evidence="9">
    <location>
        <begin position="572"/>
        <end position="591"/>
    </location>
</feature>
<keyword evidence="5 9" id="KW-1133">Transmembrane helix</keyword>
<feature type="transmembrane region" description="Helical" evidence="9">
    <location>
        <begin position="291"/>
        <end position="311"/>
    </location>
</feature>
<evidence type="ECO:0000256" key="7">
    <source>
        <dbReference type="ARBA" id="ARBA00049119"/>
    </source>
</evidence>
<feature type="transmembrane region" description="Helical" evidence="9">
    <location>
        <begin position="503"/>
        <end position="520"/>
    </location>
</feature>
<comment type="catalytic activity">
    <reaction evidence="7">
        <text>myo-inositol(out) + H(+)(out) = myo-inositol(in) + H(+)(in)</text>
        <dbReference type="Rhea" id="RHEA:60364"/>
        <dbReference type="ChEBI" id="CHEBI:15378"/>
        <dbReference type="ChEBI" id="CHEBI:17268"/>
    </reaction>
</comment>
<dbReference type="InterPro" id="IPR050814">
    <property type="entry name" value="Myo-inositol_Transporter"/>
</dbReference>
<dbReference type="Pfam" id="PF00083">
    <property type="entry name" value="Sugar_tr"/>
    <property type="match status" value="1"/>
</dbReference>
<evidence type="ECO:0000313" key="11">
    <source>
        <dbReference type="EMBL" id="WRT67286.1"/>
    </source>
</evidence>
<evidence type="ECO:0000256" key="3">
    <source>
        <dbReference type="ARBA" id="ARBA00022448"/>
    </source>
</evidence>
<evidence type="ECO:0000256" key="4">
    <source>
        <dbReference type="ARBA" id="ARBA00022692"/>
    </source>
</evidence>
<dbReference type="Proteomes" id="UP001329825">
    <property type="component" value="Chromosome 5"/>
</dbReference>
<feature type="transmembrane region" description="Helical" evidence="9">
    <location>
        <begin position="323"/>
        <end position="342"/>
    </location>
</feature>
<evidence type="ECO:0000256" key="9">
    <source>
        <dbReference type="SAM" id="Phobius"/>
    </source>
</evidence>
<organism evidence="11 12">
    <name type="scientific">Kwoniella shivajii</name>
    <dbReference type="NCBI Taxonomy" id="564305"/>
    <lineage>
        <taxon>Eukaryota</taxon>
        <taxon>Fungi</taxon>
        <taxon>Dikarya</taxon>
        <taxon>Basidiomycota</taxon>
        <taxon>Agaricomycotina</taxon>
        <taxon>Tremellomycetes</taxon>
        <taxon>Tremellales</taxon>
        <taxon>Cryptococcaceae</taxon>
        <taxon>Kwoniella</taxon>
    </lineage>
</organism>
<evidence type="ECO:0000256" key="1">
    <source>
        <dbReference type="ARBA" id="ARBA00004141"/>
    </source>
</evidence>
<dbReference type="PANTHER" id="PTHR48020:SF25">
    <property type="entry name" value="SUGAR TRANSPORTER, PUTATIVE (AFU_ORTHOLOGUE AFUA_7G05830)-RELATED"/>
    <property type="match status" value="1"/>
</dbReference>
<feature type="transmembrane region" description="Helical" evidence="9">
    <location>
        <begin position="443"/>
        <end position="463"/>
    </location>
</feature>
<reference evidence="11 12" key="1">
    <citation type="submission" date="2024-01" db="EMBL/GenBank/DDBJ databases">
        <title>Comparative genomics of Cryptococcus and Kwoniella reveals pathogenesis evolution and contrasting modes of karyotype evolution via chromosome fusion or intercentromeric recombination.</title>
        <authorList>
            <person name="Coelho M.A."/>
            <person name="David-Palma M."/>
            <person name="Shea T."/>
            <person name="Bowers K."/>
            <person name="McGinley-Smith S."/>
            <person name="Mohammad A.W."/>
            <person name="Gnirke A."/>
            <person name="Yurkov A.M."/>
            <person name="Nowrousian M."/>
            <person name="Sun S."/>
            <person name="Cuomo C.A."/>
            <person name="Heitman J."/>
        </authorList>
    </citation>
    <scope>NUCLEOTIDE SEQUENCE [LARGE SCALE GENOMIC DNA]</scope>
    <source>
        <strain evidence="11">CBS 11374</strain>
    </source>
</reference>
<keyword evidence="6 9" id="KW-0472">Membrane</keyword>
<dbReference type="GeneID" id="87956384"/>
<dbReference type="NCBIfam" id="TIGR00879">
    <property type="entry name" value="SP"/>
    <property type="match status" value="1"/>
</dbReference>
<evidence type="ECO:0000313" key="12">
    <source>
        <dbReference type="Proteomes" id="UP001329825"/>
    </source>
</evidence>
<feature type="compositionally biased region" description="Polar residues" evidence="8">
    <location>
        <begin position="28"/>
        <end position="60"/>
    </location>
</feature>
<evidence type="ECO:0000259" key="10">
    <source>
        <dbReference type="PROSITE" id="PS50850"/>
    </source>
</evidence>
<dbReference type="EMBL" id="CP141885">
    <property type="protein sequence ID" value="WRT67286.1"/>
    <property type="molecule type" value="Genomic_DNA"/>
</dbReference>
<comment type="similarity">
    <text evidence="2">Belongs to the major facilitator superfamily. Sugar transporter (TC 2.A.1.1) family.</text>
</comment>
<feature type="transmembrane region" description="Helical" evidence="9">
    <location>
        <begin position="540"/>
        <end position="560"/>
    </location>
</feature>
<feature type="transmembrane region" description="Helical" evidence="9">
    <location>
        <begin position="475"/>
        <end position="496"/>
    </location>
</feature>
<comment type="subcellular location">
    <subcellularLocation>
        <location evidence="1">Membrane</location>
        <topology evidence="1">Multi-pass membrane protein</topology>
    </subcellularLocation>
</comment>
<keyword evidence="12" id="KW-1185">Reference proteome</keyword>
<protein>
    <recommendedName>
        <fullName evidence="10">Major facilitator superfamily (MFS) profile domain-containing protein</fullName>
    </recommendedName>
</protein>
<evidence type="ECO:0000256" key="2">
    <source>
        <dbReference type="ARBA" id="ARBA00010992"/>
    </source>
</evidence>
<sequence length="661" mass="74308">MSAPSPEPTGNNIPVHRRLSVIPGETAPPSTQGTLNGSREYLTQQDSPSGNNRITQTQEPASKVKSKIDSTYKLSNPLDRFTEQEVMDNASVFATNYGLDEQIFRKGGLVARRPHGFERMKDLDSLDKERLRLERDHPYKQPWLLYNLVLVCSLSAAVQGMDESVISSAQLKFPAQFGINHKFPNPKYAHNAEWIEGLVNGAPYLCCSVIACWLNDPLNRWLGRRGTIFVTAFISFATCIRAACTNSWQHLFVARFCLGFGIGPKSATVPVFSAESVPHGIRGSLVMQWQIWTAFGIMLGYVAGLMFYHVADTPHITGLSWRLQLGSAGIPALFVMAQIFFLPESPRWLMSKNRHKDAYKAMLRLRGNDLLAARDLYYMHVLLEEEKAVVREHNRFIEIFTVARNRRAMSASTIVMFGQQFCGINACVYYTATIFTEAGFNDISALLASFGFGLINVVFALPGLLTIDKFGRRPLLLITFPAMSLLLLFTGFCFWIPRGKARIGLVTLGVYLYDMFYSAGEGPVPLTYSAECYPLYVRDLAMSLSTSTLWGFNFLVSLTFPKLLVAFKPQGAFGFYAGWCAILFLLIFFFLPETKGWTLEELDQVFSVPTSKHASYQLYNAKWHIQHYIFGSKQPHRPLYQFGDDAESSELHTIFTGNSHA</sequence>
<evidence type="ECO:0000256" key="6">
    <source>
        <dbReference type="ARBA" id="ARBA00023136"/>
    </source>
</evidence>
<dbReference type="InterPro" id="IPR005828">
    <property type="entry name" value="MFS_sugar_transport-like"/>
</dbReference>
<evidence type="ECO:0000256" key="5">
    <source>
        <dbReference type="ARBA" id="ARBA00022989"/>
    </source>
</evidence>